<name>A0ABT0W8G4_9BACI</name>
<gene>
    <name evidence="1" type="ORF">NDK43_09745</name>
</gene>
<dbReference type="EMBL" id="JAMQCR010000001">
    <property type="protein sequence ID" value="MCM2532616.1"/>
    <property type="molecule type" value="Genomic_DNA"/>
</dbReference>
<evidence type="ECO:0000313" key="2">
    <source>
        <dbReference type="Proteomes" id="UP001523262"/>
    </source>
</evidence>
<comment type="caution">
    <text evidence="1">The sequence shown here is derived from an EMBL/GenBank/DDBJ whole genome shotgun (WGS) entry which is preliminary data.</text>
</comment>
<keyword evidence="2" id="KW-1185">Reference proteome</keyword>
<protein>
    <submittedName>
        <fullName evidence="1">Uncharacterized protein</fullName>
    </submittedName>
</protein>
<accession>A0ABT0W8G4</accession>
<dbReference type="Proteomes" id="UP001523262">
    <property type="component" value="Unassembled WGS sequence"/>
</dbReference>
<evidence type="ECO:0000313" key="1">
    <source>
        <dbReference type="EMBL" id="MCM2532616.1"/>
    </source>
</evidence>
<proteinExistence type="predicted"/>
<reference evidence="1 2" key="1">
    <citation type="submission" date="2022-06" db="EMBL/GenBank/DDBJ databases">
        <authorList>
            <person name="Jeon C.O."/>
        </authorList>
    </citation>
    <scope>NUCLEOTIDE SEQUENCE [LARGE SCALE GENOMIC DNA]</scope>
    <source>
        <strain evidence="1 2">KCTC 13943</strain>
    </source>
</reference>
<organism evidence="1 2">
    <name type="scientific">Neobacillus pocheonensis</name>
    <dbReference type="NCBI Taxonomy" id="363869"/>
    <lineage>
        <taxon>Bacteria</taxon>
        <taxon>Bacillati</taxon>
        <taxon>Bacillota</taxon>
        <taxon>Bacilli</taxon>
        <taxon>Bacillales</taxon>
        <taxon>Bacillaceae</taxon>
        <taxon>Neobacillus</taxon>
    </lineage>
</organism>
<dbReference type="Gene3D" id="3.30.420.590">
    <property type="match status" value="1"/>
</dbReference>
<sequence>MDNSSIKTNLTLNDMLGIQSSYKPAAKTIDKIEIKGDNKLINGIWYFLVNDQERQSISDVMNKSLGLPTKPVSKSYSCL</sequence>